<evidence type="ECO:0000313" key="4">
    <source>
        <dbReference type="Proteomes" id="UP000005408"/>
    </source>
</evidence>
<proteinExistence type="predicted"/>
<dbReference type="OMA" id="DDMDIRE"/>
<feature type="compositionally biased region" description="Low complexity" evidence="2">
    <location>
        <begin position="174"/>
        <end position="187"/>
    </location>
</feature>
<feature type="region of interest" description="Disordered" evidence="2">
    <location>
        <begin position="159"/>
        <end position="202"/>
    </location>
</feature>
<feature type="coiled-coil region" evidence="1">
    <location>
        <begin position="366"/>
        <end position="400"/>
    </location>
</feature>
<evidence type="ECO:0000313" key="3">
    <source>
        <dbReference type="EnsemblMetazoa" id="G10537.1:cds"/>
    </source>
</evidence>
<evidence type="ECO:0008006" key="5">
    <source>
        <dbReference type="Google" id="ProtNLM"/>
    </source>
</evidence>
<organism evidence="3 4">
    <name type="scientific">Magallana gigas</name>
    <name type="common">Pacific oyster</name>
    <name type="synonym">Crassostrea gigas</name>
    <dbReference type="NCBI Taxonomy" id="29159"/>
    <lineage>
        <taxon>Eukaryota</taxon>
        <taxon>Metazoa</taxon>
        <taxon>Spiralia</taxon>
        <taxon>Lophotrochozoa</taxon>
        <taxon>Mollusca</taxon>
        <taxon>Bivalvia</taxon>
        <taxon>Autobranchia</taxon>
        <taxon>Pteriomorphia</taxon>
        <taxon>Ostreida</taxon>
        <taxon>Ostreoidea</taxon>
        <taxon>Ostreidae</taxon>
        <taxon>Magallana</taxon>
    </lineage>
</organism>
<feature type="coiled-coil region" evidence="1">
    <location>
        <begin position="38"/>
        <end position="86"/>
    </location>
</feature>
<evidence type="ECO:0000256" key="2">
    <source>
        <dbReference type="SAM" id="MobiDB-lite"/>
    </source>
</evidence>
<dbReference type="AlphaFoldDB" id="A0A8W8HQ89"/>
<dbReference type="InterPro" id="IPR026175">
    <property type="entry name" value="MIPOL1"/>
</dbReference>
<protein>
    <recommendedName>
        <fullName evidence="5">Mirror-image polydactyly gene 1 protein</fullName>
    </recommendedName>
</protein>
<reference evidence="3" key="1">
    <citation type="submission" date="2022-08" db="UniProtKB">
        <authorList>
            <consortium name="EnsemblMetazoa"/>
        </authorList>
    </citation>
    <scope>IDENTIFICATION</scope>
    <source>
        <strain evidence="3">05x7-T-G4-1.051#20</strain>
    </source>
</reference>
<feature type="compositionally biased region" description="Basic and acidic residues" evidence="2">
    <location>
        <begin position="160"/>
        <end position="173"/>
    </location>
</feature>
<feature type="compositionally biased region" description="Basic and acidic residues" evidence="2">
    <location>
        <begin position="126"/>
        <end position="135"/>
    </location>
</feature>
<keyword evidence="4" id="KW-1185">Reference proteome</keyword>
<feature type="region of interest" description="Disordered" evidence="2">
    <location>
        <begin position="638"/>
        <end position="662"/>
    </location>
</feature>
<feature type="compositionally biased region" description="Polar residues" evidence="2">
    <location>
        <begin position="289"/>
        <end position="310"/>
    </location>
</feature>
<dbReference type="PANTHER" id="PTHR22089:SF2">
    <property type="entry name" value="MIRROR-IMAGE POLYDACTYLY GENE 1 PROTEIN"/>
    <property type="match status" value="1"/>
</dbReference>
<feature type="compositionally biased region" description="Polar residues" evidence="2">
    <location>
        <begin position="110"/>
        <end position="119"/>
    </location>
</feature>
<feature type="region of interest" description="Disordered" evidence="2">
    <location>
        <begin position="101"/>
        <end position="146"/>
    </location>
</feature>
<keyword evidence="1" id="KW-0175">Coiled coil</keyword>
<feature type="region of interest" description="Disordered" evidence="2">
    <location>
        <begin position="602"/>
        <end position="624"/>
    </location>
</feature>
<feature type="compositionally biased region" description="Polar residues" evidence="2">
    <location>
        <begin position="271"/>
        <end position="281"/>
    </location>
</feature>
<accession>A0A8W8HQ89</accession>
<feature type="region of interest" description="Disordered" evidence="2">
    <location>
        <begin position="271"/>
        <end position="310"/>
    </location>
</feature>
<dbReference type="PANTHER" id="PTHR22089">
    <property type="entry name" value="MIRROR-IMAGE POLYDACTYLY GENE 1 PROTEIN"/>
    <property type="match status" value="1"/>
</dbReference>
<feature type="coiled-coil region" evidence="1">
    <location>
        <begin position="436"/>
        <end position="466"/>
    </location>
</feature>
<evidence type="ECO:0000256" key="1">
    <source>
        <dbReference type="SAM" id="Coils"/>
    </source>
</evidence>
<dbReference type="Proteomes" id="UP000005408">
    <property type="component" value="Unassembled WGS sequence"/>
</dbReference>
<feature type="coiled-coil region" evidence="1">
    <location>
        <begin position="524"/>
        <end position="551"/>
    </location>
</feature>
<name>A0A8W8HQ89_MAGGI</name>
<sequence length="692" mass="78395">MEGDGDNDKIPEIKYHRRLDRSPEKVLKLMNEYDKKLISEFRRAKENARHKLVDLQDEIDDRDKVIEQERQLRQAAEERLQSHLTDLYNNPEVNRELRERLPRAGKSDPLDTSLTINDNSVEEGSVVDRMEKTQDTPKQSSAAAVVNGVDLSDIENQIIADKENQSDKKKEETPSAAAASETSPSTSYRRPLPSSFANSPTQSFSQIGSYAPSFIAPPMYLNQPYPAGYLNPSLFSYNMGSPRGQPIRPTFTSSLQQNTSVPVVEDNFAPQNSATASSEQADTPLEVTDLSSSPQKDANQCDQQPSTGVGFQTGYSPFAASALRSSSFLPPHSSNVQSSMTGYFPSFSHGYGLTASSNPADQSKQIALLLSELDAAKAQNKKLAEKLAQVEHDLESSRLRLKTKEVNVKGSTEASAAAGMVQEIHSAQRKREESMMGRMKLNSQEKEEALRRLRELERRLDEGYSDNTDLSDFDDHDEDEVTEGIDNLLSQIDSNYGTDKKYNNFLRRLEMVKQRQREITEEEMHTLLEERDIAMARSRKLEEELLKYQKENTPSNNEEHLKAQIAILQQERNLAFAQNRQLADEIQTIRIYYSLHKSLSTESQSSDEVNSLHPFKSSLSNNAEKEKRHLLEQLAEERREKHELQTELEKMESRVDESSREHERLNNLVAALRRKLKTELAKAEAAVLQERS</sequence>
<dbReference type="EnsemblMetazoa" id="G10537.1">
    <property type="protein sequence ID" value="G10537.1:cds"/>
    <property type="gene ID" value="G10537"/>
</dbReference>